<reference evidence="2" key="1">
    <citation type="journal article" date="2012" name="Nat. Biotechnol.">
        <title>Reference genome sequence of the model plant Setaria.</title>
        <authorList>
            <person name="Bennetzen J.L."/>
            <person name="Schmutz J."/>
            <person name="Wang H."/>
            <person name="Percifield R."/>
            <person name="Hawkins J."/>
            <person name="Pontaroli A.C."/>
            <person name="Estep M."/>
            <person name="Feng L."/>
            <person name="Vaughn J.N."/>
            <person name="Grimwood J."/>
            <person name="Jenkins J."/>
            <person name="Barry K."/>
            <person name="Lindquist E."/>
            <person name="Hellsten U."/>
            <person name="Deshpande S."/>
            <person name="Wang X."/>
            <person name="Wu X."/>
            <person name="Mitros T."/>
            <person name="Triplett J."/>
            <person name="Yang X."/>
            <person name="Ye C.Y."/>
            <person name="Mauro-Herrera M."/>
            <person name="Wang L."/>
            <person name="Li P."/>
            <person name="Sharma M."/>
            <person name="Sharma R."/>
            <person name="Ronald P.C."/>
            <person name="Panaud O."/>
            <person name="Kellogg E.A."/>
            <person name="Brutnell T.P."/>
            <person name="Doust A.N."/>
            <person name="Tuskan G.A."/>
            <person name="Rokhsar D."/>
            <person name="Devos K.M."/>
        </authorList>
    </citation>
    <scope>NUCLEOTIDE SEQUENCE [LARGE SCALE GENOMIC DNA]</scope>
    <source>
        <strain evidence="2">cv. Yugu1</strain>
    </source>
</reference>
<sequence>MKWLPWEEVDWNLAQSNEPVYAEFCVKCHNLSLLSSSKEWNDDSMVLLYACDRYCYEDEEKFTKFQPLGPLQ</sequence>
<reference evidence="1" key="2">
    <citation type="submission" date="2018-08" db="UniProtKB">
        <authorList>
            <consortium name="EnsemblPlants"/>
        </authorList>
    </citation>
    <scope>IDENTIFICATION</scope>
    <source>
        <strain evidence="1">Yugu1</strain>
    </source>
</reference>
<dbReference type="EMBL" id="AGNK02000336">
    <property type="status" value="NOT_ANNOTATED_CDS"/>
    <property type="molecule type" value="Genomic_DNA"/>
</dbReference>
<name>K3YZB1_SETIT</name>
<organism evidence="1 2">
    <name type="scientific">Setaria italica</name>
    <name type="common">Foxtail millet</name>
    <name type="synonym">Panicum italicum</name>
    <dbReference type="NCBI Taxonomy" id="4555"/>
    <lineage>
        <taxon>Eukaryota</taxon>
        <taxon>Viridiplantae</taxon>
        <taxon>Streptophyta</taxon>
        <taxon>Embryophyta</taxon>
        <taxon>Tracheophyta</taxon>
        <taxon>Spermatophyta</taxon>
        <taxon>Magnoliopsida</taxon>
        <taxon>Liliopsida</taxon>
        <taxon>Poales</taxon>
        <taxon>Poaceae</taxon>
        <taxon>PACMAD clade</taxon>
        <taxon>Panicoideae</taxon>
        <taxon>Panicodae</taxon>
        <taxon>Paniceae</taxon>
        <taxon>Cenchrinae</taxon>
        <taxon>Setaria</taxon>
    </lineage>
</organism>
<evidence type="ECO:0000313" key="2">
    <source>
        <dbReference type="Proteomes" id="UP000004995"/>
    </source>
</evidence>
<dbReference type="HOGENOM" id="CLU_2729864_0_0_1"/>
<accession>K3YZB1</accession>
<dbReference type="AlphaFoldDB" id="K3YZB1"/>
<keyword evidence="2" id="KW-1185">Reference proteome</keyword>
<protein>
    <submittedName>
        <fullName evidence="1">Uncharacterized protein</fullName>
    </submittedName>
</protein>
<dbReference type="Proteomes" id="UP000004995">
    <property type="component" value="Unassembled WGS sequence"/>
</dbReference>
<proteinExistence type="predicted"/>
<dbReference type="EnsemblPlants" id="KQL29758">
    <property type="protein sequence ID" value="KQL29758"/>
    <property type="gene ID" value="SETIT_019619mg"/>
</dbReference>
<evidence type="ECO:0000313" key="1">
    <source>
        <dbReference type="EnsemblPlants" id="KQL29758"/>
    </source>
</evidence>
<dbReference type="Gramene" id="KQL29758">
    <property type="protein sequence ID" value="KQL29758"/>
    <property type="gene ID" value="SETIT_019619mg"/>
</dbReference>
<dbReference type="InParanoid" id="K3YZB1"/>